<protein>
    <submittedName>
        <fullName evidence="1">Uncharacterized protein</fullName>
    </submittedName>
</protein>
<gene>
    <name evidence="1" type="ORF">A9Q84_12565</name>
</gene>
<evidence type="ECO:0000313" key="2">
    <source>
        <dbReference type="Proteomes" id="UP000196531"/>
    </source>
</evidence>
<sequence>MEYPFVNLPDHFTALLCVNMQSSGKNFNGLDVYFSERKALKLQFFKLFSDIDNSGNIDKVVKSLGWHGVRDRFACLYIENLINGEFPETVVSGNCYGLLGFEDKLKAHSIGGFSRGFLLGFYLKMASLELSLKGDSSANQLMEMDDVYDVLALSNARTVKIDLLALLIKHLIFFLGKQEIMEGITGGKKYKDFYELLSDTQKSLLMNNFLSYGSSINEKELFVSNLI</sequence>
<accession>A0A1Y5F8E9</accession>
<name>A0A1Y5F8E9_9BACT</name>
<proteinExistence type="predicted"/>
<dbReference type="Proteomes" id="UP000196531">
    <property type="component" value="Unassembled WGS sequence"/>
</dbReference>
<evidence type="ECO:0000313" key="1">
    <source>
        <dbReference type="EMBL" id="OUR97153.1"/>
    </source>
</evidence>
<dbReference type="EMBL" id="MAAO01000006">
    <property type="protein sequence ID" value="OUR97153.1"/>
    <property type="molecule type" value="Genomic_DNA"/>
</dbReference>
<organism evidence="1 2">
    <name type="scientific">Halobacteriovorax marinus</name>
    <dbReference type="NCBI Taxonomy" id="97084"/>
    <lineage>
        <taxon>Bacteria</taxon>
        <taxon>Pseudomonadati</taxon>
        <taxon>Bdellovibrionota</taxon>
        <taxon>Bacteriovoracia</taxon>
        <taxon>Bacteriovoracales</taxon>
        <taxon>Halobacteriovoraceae</taxon>
        <taxon>Halobacteriovorax</taxon>
    </lineage>
</organism>
<dbReference type="AlphaFoldDB" id="A0A1Y5F8E9"/>
<reference evidence="2" key="1">
    <citation type="journal article" date="2017" name="Proc. Natl. Acad. Sci. U.S.A.">
        <title>Simulation of Deepwater Horizon oil plume reveals substrate specialization within a complex community of hydrocarbon-degraders.</title>
        <authorList>
            <person name="Hu P."/>
            <person name="Dubinsky E.A."/>
            <person name="Probst A.J."/>
            <person name="Wang J."/>
            <person name="Sieber C.M.K."/>
            <person name="Tom L.M."/>
            <person name="Gardinali P."/>
            <person name="Banfield J.F."/>
            <person name="Atlas R.M."/>
            <person name="Andersen G.L."/>
        </authorList>
    </citation>
    <scope>NUCLEOTIDE SEQUENCE [LARGE SCALE GENOMIC DNA]</scope>
</reference>
<comment type="caution">
    <text evidence="1">The sequence shown here is derived from an EMBL/GenBank/DDBJ whole genome shotgun (WGS) entry which is preliminary data.</text>
</comment>